<evidence type="ECO:0000313" key="1">
    <source>
        <dbReference type="EMBL" id="GEN55545.1"/>
    </source>
</evidence>
<dbReference type="Proteomes" id="UP000321400">
    <property type="component" value="Unassembled WGS sequence"/>
</dbReference>
<dbReference type="EMBL" id="BJYE01000001">
    <property type="protein sequence ID" value="GEN55545.1"/>
    <property type="molecule type" value="Genomic_DNA"/>
</dbReference>
<gene>
    <name evidence="1" type="ORF">HAL01_00090</name>
</gene>
<name>A0A511WWP3_9BACI</name>
<dbReference type="InterPro" id="IPR008979">
    <property type="entry name" value="Galactose-bd-like_sf"/>
</dbReference>
<dbReference type="Gene3D" id="2.60.120.260">
    <property type="entry name" value="Galactose-binding domain-like"/>
    <property type="match status" value="1"/>
</dbReference>
<reference evidence="1 2" key="1">
    <citation type="submission" date="2019-07" db="EMBL/GenBank/DDBJ databases">
        <title>Whole genome shotgun sequence of Halolactibacillus alkaliphilus NBRC 103919.</title>
        <authorList>
            <person name="Hosoyama A."/>
            <person name="Uohara A."/>
            <person name="Ohji S."/>
            <person name="Ichikawa N."/>
        </authorList>
    </citation>
    <scope>NUCLEOTIDE SEQUENCE [LARGE SCALE GENOMIC DNA]</scope>
    <source>
        <strain evidence="1 2">NBRC 103919</strain>
    </source>
</reference>
<evidence type="ECO:0008006" key="3">
    <source>
        <dbReference type="Google" id="ProtNLM"/>
    </source>
</evidence>
<protein>
    <recommendedName>
        <fullName evidence="3">Carbohydrate-binding protein</fullName>
    </recommendedName>
</protein>
<accession>A0A511WWP3</accession>
<keyword evidence="2" id="KW-1185">Reference proteome</keyword>
<organism evidence="1 2">
    <name type="scientific">Halolactibacillus alkaliphilus</name>
    <dbReference type="NCBI Taxonomy" id="442899"/>
    <lineage>
        <taxon>Bacteria</taxon>
        <taxon>Bacillati</taxon>
        <taxon>Bacillota</taxon>
        <taxon>Bacilli</taxon>
        <taxon>Bacillales</taxon>
        <taxon>Bacillaceae</taxon>
        <taxon>Halolactibacillus</taxon>
    </lineage>
</organism>
<dbReference type="OrthoDB" id="5674083at2"/>
<evidence type="ECO:0000313" key="2">
    <source>
        <dbReference type="Proteomes" id="UP000321400"/>
    </source>
</evidence>
<dbReference type="STRING" id="442899.SAMN05720591_101104"/>
<sequence>MITIKLENELGDILEERSNDNDTYLALKRREYQQGEKIVIETDNPGRFVWVKLDAAIPKSLVLLKTTRWEYPVILEENLKKAYSPNVFSGDRHYLTATYATEKEIFEYRNLALNAHDQKNDTGAYPHAFANVETRDDATFFARNAIDGMIANEDHGSYPYQSWGINRQEDAEITIDFGKDVMVDKIALVLRGDYPHDSYWTHVTLEFDDGTQLLLQTTNAMGRQFFELDSRLTSKVTLKNLIKNDDESPFPALTEMEVYGHHIKY</sequence>
<dbReference type="SUPFAM" id="SSF49785">
    <property type="entry name" value="Galactose-binding domain-like"/>
    <property type="match status" value="1"/>
</dbReference>
<comment type="caution">
    <text evidence="1">The sequence shown here is derived from an EMBL/GenBank/DDBJ whole genome shotgun (WGS) entry which is preliminary data.</text>
</comment>
<dbReference type="RefSeq" id="WP_089799099.1">
    <property type="nucleotide sequence ID" value="NZ_BJYE01000001.1"/>
</dbReference>
<proteinExistence type="predicted"/>
<dbReference type="AlphaFoldDB" id="A0A511WWP3"/>